<keyword evidence="6" id="KW-1185">Reference proteome</keyword>
<reference evidence="5" key="1">
    <citation type="submission" date="2013-12" db="EMBL/GenBank/DDBJ databases">
        <authorList>
            <person name="Genoscope - CEA"/>
        </authorList>
    </citation>
    <scope>NUCLEOTIDE SEQUENCE</scope>
    <source>
        <strain evidence="5">CBS 1993</strain>
    </source>
</reference>
<dbReference type="Pfam" id="PF07883">
    <property type="entry name" value="Cupin_2"/>
    <property type="match status" value="1"/>
</dbReference>
<dbReference type="CDD" id="cd02216">
    <property type="entry name" value="cupin_GDO-like_N"/>
    <property type="match status" value="1"/>
</dbReference>
<name>W6MIG6_9ASCO</name>
<dbReference type="InterPro" id="IPR047183">
    <property type="entry name" value="GDO-like"/>
</dbReference>
<evidence type="ECO:0000256" key="3">
    <source>
        <dbReference type="SAM" id="MobiDB-lite"/>
    </source>
</evidence>
<dbReference type="STRING" id="1382522.W6MIG6"/>
<organism evidence="5 6">
    <name type="scientific">Kuraishia capsulata CBS 1993</name>
    <dbReference type="NCBI Taxonomy" id="1382522"/>
    <lineage>
        <taxon>Eukaryota</taxon>
        <taxon>Fungi</taxon>
        <taxon>Dikarya</taxon>
        <taxon>Ascomycota</taxon>
        <taxon>Saccharomycotina</taxon>
        <taxon>Pichiomycetes</taxon>
        <taxon>Pichiales</taxon>
        <taxon>Pichiaceae</taxon>
        <taxon>Kuraishia</taxon>
    </lineage>
</organism>
<evidence type="ECO:0000313" key="5">
    <source>
        <dbReference type="EMBL" id="CDK26259.1"/>
    </source>
</evidence>
<protein>
    <recommendedName>
        <fullName evidence="4">Cupin type-2 domain-containing protein</fullName>
    </recommendedName>
</protein>
<keyword evidence="2" id="KW-0560">Oxidoreductase</keyword>
<dbReference type="PANTHER" id="PTHR41517">
    <property type="entry name" value="1,2-DIOXYGENASE PROTEIN-RELATED"/>
    <property type="match status" value="1"/>
</dbReference>
<proteinExistence type="predicted"/>
<dbReference type="EMBL" id="HG793126">
    <property type="protein sequence ID" value="CDK26259.1"/>
    <property type="molecule type" value="Genomic_DNA"/>
</dbReference>
<dbReference type="RefSeq" id="XP_022458265.1">
    <property type="nucleotide sequence ID" value="XM_022604489.1"/>
</dbReference>
<gene>
    <name evidence="5" type="ORF">KUCA_T00002230001</name>
</gene>
<keyword evidence="1" id="KW-0223">Dioxygenase</keyword>
<sequence>MSTTTTETVQNTYPQTLQPQNEQSFLKSLEGKNVEPLWKVMNQLIPELPVPKAVPNIWRFNEIRPLLIDAGEIVSAEDADRRVLMLINPALREAPMCKTTDTLYAGLQHINTGETASAHRHSAFALRFIIEGNGGWTGVQGTRLTMERGDVLITPRRDWHDHGKEGNGPMIWLDGLDLPFFREFPVNFTDEYSESRYPSSPVVDTPLKYPWKDVQKALDSKPGDHAIYDYISKVDNVSPVSTVIGAQAERVGPKASSPPRLENSSFIFHVVVGKGYTVMKLVKGETKTIYWEGKDTFCIPSWTEFQHFNLTDETTYLYNFNDTPLLTNLAIHKSGKSGRLVE</sequence>
<dbReference type="Gene3D" id="2.60.120.10">
    <property type="entry name" value="Jelly Rolls"/>
    <property type="match status" value="1"/>
</dbReference>
<dbReference type="HOGENOM" id="CLU_060572_0_0_1"/>
<accession>W6MIG6</accession>
<dbReference type="GO" id="GO:0051213">
    <property type="term" value="F:dioxygenase activity"/>
    <property type="evidence" value="ECO:0007669"/>
    <property type="project" value="UniProtKB-KW"/>
</dbReference>
<dbReference type="GeneID" id="34519653"/>
<evidence type="ECO:0000313" key="6">
    <source>
        <dbReference type="Proteomes" id="UP000019384"/>
    </source>
</evidence>
<evidence type="ECO:0000259" key="4">
    <source>
        <dbReference type="Pfam" id="PF07883"/>
    </source>
</evidence>
<dbReference type="PANTHER" id="PTHR41517:SF1">
    <property type="entry name" value="CUPIN"/>
    <property type="match status" value="1"/>
</dbReference>
<feature type="region of interest" description="Disordered" evidence="3">
    <location>
        <begin position="1"/>
        <end position="21"/>
    </location>
</feature>
<feature type="domain" description="Cupin type-2" evidence="4">
    <location>
        <begin position="107"/>
        <end position="174"/>
    </location>
</feature>
<dbReference type="InterPro" id="IPR014710">
    <property type="entry name" value="RmlC-like_jellyroll"/>
</dbReference>
<evidence type="ECO:0000256" key="1">
    <source>
        <dbReference type="ARBA" id="ARBA00022964"/>
    </source>
</evidence>
<dbReference type="AlphaFoldDB" id="W6MIG6"/>
<dbReference type="Proteomes" id="UP000019384">
    <property type="component" value="Unassembled WGS sequence"/>
</dbReference>
<dbReference type="InterPro" id="IPR011051">
    <property type="entry name" value="RmlC_Cupin_sf"/>
</dbReference>
<dbReference type="InterPro" id="IPR013096">
    <property type="entry name" value="Cupin_2"/>
</dbReference>
<reference evidence="5" key="2">
    <citation type="submission" date="2014-02" db="EMBL/GenBank/DDBJ databases">
        <title>Complete DNA sequence of /Kuraishia capsulata/ illustrates novel genomic features among budding yeasts (/Saccharomycotina/).</title>
        <authorList>
            <person name="Morales L."/>
            <person name="Noel B."/>
            <person name="Porcel B."/>
            <person name="Marcet-Houben M."/>
            <person name="Hullo M-F."/>
            <person name="Sacerdot C."/>
            <person name="Tekaia F."/>
            <person name="Leh-Louis V."/>
            <person name="Despons L."/>
            <person name="Khanna V."/>
            <person name="Aury J-M."/>
            <person name="Barbe V."/>
            <person name="Couloux A."/>
            <person name="Labadie K."/>
            <person name="Pelletier E."/>
            <person name="Souciet J-L."/>
            <person name="Boekhout T."/>
            <person name="Gabaldon T."/>
            <person name="Wincker P."/>
            <person name="Dujon B."/>
        </authorList>
    </citation>
    <scope>NUCLEOTIDE SEQUENCE</scope>
    <source>
        <strain evidence="5">CBS 1993</strain>
    </source>
</reference>
<dbReference type="OrthoDB" id="2205143at2759"/>
<dbReference type="SUPFAM" id="SSF51182">
    <property type="entry name" value="RmlC-like cupins"/>
    <property type="match status" value="1"/>
</dbReference>
<evidence type="ECO:0000256" key="2">
    <source>
        <dbReference type="ARBA" id="ARBA00023002"/>
    </source>
</evidence>